<keyword evidence="18" id="KW-1185">Reference proteome</keyword>
<dbReference type="GO" id="GO:0009089">
    <property type="term" value="P:lysine biosynthetic process via diaminopimelate"/>
    <property type="evidence" value="ECO:0007669"/>
    <property type="project" value="UniProtKB-UniPathway"/>
</dbReference>
<accession>A0A8F9XIM0</accession>
<dbReference type="InterPro" id="IPR054352">
    <property type="entry name" value="ACT_Aspartokinase"/>
</dbReference>
<evidence type="ECO:0000256" key="3">
    <source>
        <dbReference type="ARBA" id="ARBA00005139"/>
    </source>
</evidence>
<feature type="binding site" evidence="13">
    <location>
        <begin position="7"/>
        <end position="10"/>
    </location>
    <ligand>
        <name>ATP</name>
        <dbReference type="ChEBI" id="CHEBI:30616"/>
    </ligand>
</feature>
<feature type="domain" description="ACT" evidence="16">
    <location>
        <begin position="264"/>
        <end position="341"/>
    </location>
</feature>
<dbReference type="FunFam" id="3.30.2130.10:FF:000001">
    <property type="entry name" value="Bifunctional aspartokinase/homoserine dehydrogenase"/>
    <property type="match status" value="1"/>
</dbReference>
<keyword evidence="10 13" id="KW-0067">ATP-binding</keyword>
<comment type="catalytic activity">
    <reaction evidence="12 14">
        <text>L-aspartate + ATP = 4-phospho-L-aspartate + ADP</text>
        <dbReference type="Rhea" id="RHEA:23776"/>
        <dbReference type="ChEBI" id="CHEBI:29991"/>
        <dbReference type="ChEBI" id="CHEBI:30616"/>
        <dbReference type="ChEBI" id="CHEBI:57535"/>
        <dbReference type="ChEBI" id="CHEBI:456216"/>
        <dbReference type="EC" id="2.7.2.4"/>
    </reaction>
</comment>
<dbReference type="InterPro" id="IPR005260">
    <property type="entry name" value="Asp_kin_monofn"/>
</dbReference>
<evidence type="ECO:0000256" key="5">
    <source>
        <dbReference type="ARBA" id="ARBA00022605"/>
    </source>
</evidence>
<keyword evidence="7" id="KW-0677">Repeat</keyword>
<dbReference type="UniPathway" id="UPA00051">
    <property type="reaction ID" value="UER00462"/>
</dbReference>
<feature type="binding site" evidence="13">
    <location>
        <position position="184"/>
    </location>
    <ligand>
        <name>ATP</name>
        <dbReference type="ChEBI" id="CHEBI:30616"/>
    </ligand>
</feature>
<evidence type="ECO:0000256" key="9">
    <source>
        <dbReference type="ARBA" id="ARBA00022777"/>
    </source>
</evidence>
<dbReference type="Gene3D" id="3.40.1160.10">
    <property type="entry name" value="Acetylglutamate kinase-like"/>
    <property type="match status" value="1"/>
</dbReference>
<dbReference type="PANTHER" id="PTHR21499:SF3">
    <property type="entry name" value="ASPARTOKINASE"/>
    <property type="match status" value="1"/>
</dbReference>
<dbReference type="GO" id="GO:0005524">
    <property type="term" value="F:ATP binding"/>
    <property type="evidence" value="ECO:0007669"/>
    <property type="project" value="UniProtKB-KW"/>
</dbReference>
<keyword evidence="8 13" id="KW-0547">Nucleotide-binding</keyword>
<evidence type="ECO:0000256" key="14">
    <source>
        <dbReference type="RuleBase" id="RU003448"/>
    </source>
</evidence>
<keyword evidence="5 15" id="KW-0028">Amino-acid biosynthesis</keyword>
<dbReference type="CDD" id="cd04261">
    <property type="entry name" value="AAK_AKii-LysC-BS"/>
    <property type="match status" value="1"/>
</dbReference>
<dbReference type="PROSITE" id="PS51671">
    <property type="entry name" value="ACT"/>
    <property type="match status" value="2"/>
</dbReference>
<dbReference type="KEGG" id="ole:K0B96_08040"/>
<dbReference type="InterPro" id="IPR018042">
    <property type="entry name" value="Aspartate_kinase_CS"/>
</dbReference>
<name>A0A8F9XIM0_9BACT</name>
<evidence type="ECO:0000256" key="1">
    <source>
        <dbReference type="ARBA" id="ARBA00004766"/>
    </source>
</evidence>
<dbReference type="NCBIfam" id="NF005154">
    <property type="entry name" value="PRK06635.1-2"/>
    <property type="match status" value="1"/>
</dbReference>
<feature type="binding site" evidence="13">
    <location>
        <begin position="209"/>
        <end position="210"/>
    </location>
    <ligand>
        <name>ATP</name>
        <dbReference type="ChEBI" id="CHEBI:30616"/>
    </ligand>
</feature>
<dbReference type="GO" id="GO:0009090">
    <property type="term" value="P:homoserine biosynthetic process"/>
    <property type="evidence" value="ECO:0007669"/>
    <property type="project" value="TreeGrafter"/>
</dbReference>
<dbReference type="InterPro" id="IPR045865">
    <property type="entry name" value="ACT-like_dom_sf"/>
</dbReference>
<feature type="binding site" evidence="13">
    <location>
        <begin position="173"/>
        <end position="174"/>
    </location>
    <ligand>
        <name>ATP</name>
        <dbReference type="ChEBI" id="CHEBI:30616"/>
    </ligand>
</feature>
<dbReference type="EMBL" id="CP080507">
    <property type="protein sequence ID" value="QYM80545.1"/>
    <property type="molecule type" value="Genomic_DNA"/>
</dbReference>
<protein>
    <recommendedName>
        <fullName evidence="14">Aspartokinase</fullName>
        <ecNumber evidence="14">2.7.2.4</ecNumber>
    </recommendedName>
</protein>
<dbReference type="PIRSF" id="PIRSF000726">
    <property type="entry name" value="Asp_kin"/>
    <property type="match status" value="1"/>
</dbReference>
<dbReference type="NCBIfam" id="NF005155">
    <property type="entry name" value="PRK06635.1-4"/>
    <property type="match status" value="1"/>
</dbReference>
<dbReference type="SUPFAM" id="SSF53633">
    <property type="entry name" value="Carbamate kinase-like"/>
    <property type="match status" value="1"/>
</dbReference>
<evidence type="ECO:0000259" key="16">
    <source>
        <dbReference type="PROSITE" id="PS51671"/>
    </source>
</evidence>
<comment type="pathway">
    <text evidence="3 15">Amino-acid biosynthesis; L-threonine biosynthesis; L-threonine from L-aspartate: step 1/5.</text>
</comment>
<dbReference type="Pfam" id="PF22468">
    <property type="entry name" value="ACT_9"/>
    <property type="match status" value="2"/>
</dbReference>
<dbReference type="Gene3D" id="3.30.2130.10">
    <property type="entry name" value="VC0802-like"/>
    <property type="match status" value="1"/>
</dbReference>
<dbReference type="Proteomes" id="UP000825051">
    <property type="component" value="Chromosome"/>
</dbReference>
<evidence type="ECO:0000256" key="8">
    <source>
        <dbReference type="ARBA" id="ARBA00022741"/>
    </source>
</evidence>
<evidence type="ECO:0000256" key="13">
    <source>
        <dbReference type="PIRSR" id="PIRSR000726-1"/>
    </source>
</evidence>
<sequence length="405" mass="43006">MARIVQKYGGTSVGDVERIKKVAERVKATRDEGNELVVVVSARAGVTNELIARAKAVCAEPSERELDQLLSIGEQETCALTAMALHGLGVKAVSYTGAQAGIFTDKVHTKARIQTIDAKPIENDLKQGRVVIVAGFQGINEEGNVTTLGRGASDLSAVALSAALKADKCEIYTDVDGVYTADPRVVKNARKLAELSYDEMLELASSGSKVMQSRSVEFAKKFGVVFEVRSSFNHNPGTIVKEEVAYMEKVVVRGVAVDKDQVKVIVSNIVDKPGSAAKVFRALADATVMVDMIVQNVGRHGVANLTFTVPQTDTQRAVKALEPVLAEVGGGQVAVHENIAKLSVVGVGMKSHSGVAATLFQSLAAANINIELITTSEIKISVVVDRDRVDEAARVAHAAFGLDTL</sequence>
<reference evidence="17" key="1">
    <citation type="submission" date="2021-08" db="EMBL/GenBank/DDBJ databases">
        <title>Genome of a novel bacterium of the phylum Verrucomicrobia, Oleiharenicola sp. KSB-15.</title>
        <authorList>
            <person name="Chung J.-H."/>
            <person name="Ahn J.-H."/>
            <person name="Yoon Y."/>
            <person name="Kim D.-Y."/>
            <person name="An S.-H."/>
            <person name="Park I."/>
            <person name="Yeon J."/>
        </authorList>
    </citation>
    <scope>NUCLEOTIDE SEQUENCE</scope>
    <source>
        <strain evidence="17">KSB-15</strain>
    </source>
</reference>
<dbReference type="InterPro" id="IPR036393">
    <property type="entry name" value="AceGlu_kinase-like_sf"/>
</dbReference>
<dbReference type="CDD" id="cd04936">
    <property type="entry name" value="ACT_AKii-LysC-BS-like_2"/>
    <property type="match status" value="1"/>
</dbReference>
<evidence type="ECO:0000313" key="18">
    <source>
        <dbReference type="Proteomes" id="UP000825051"/>
    </source>
</evidence>
<dbReference type="GO" id="GO:0009088">
    <property type="term" value="P:threonine biosynthetic process"/>
    <property type="evidence" value="ECO:0007669"/>
    <property type="project" value="UniProtKB-UniPathway"/>
</dbReference>
<comment type="similarity">
    <text evidence="4 14">Belongs to the aspartokinase family.</text>
</comment>
<dbReference type="NCBIfam" id="TIGR00657">
    <property type="entry name" value="asp_kinases"/>
    <property type="match status" value="1"/>
</dbReference>
<dbReference type="GO" id="GO:0004072">
    <property type="term" value="F:aspartate kinase activity"/>
    <property type="evidence" value="ECO:0007669"/>
    <property type="project" value="UniProtKB-EC"/>
</dbReference>
<dbReference type="Pfam" id="PF00696">
    <property type="entry name" value="AA_kinase"/>
    <property type="match status" value="1"/>
</dbReference>
<dbReference type="FunFam" id="3.40.1160.10:FF:000002">
    <property type="entry name" value="Aspartokinase"/>
    <property type="match status" value="1"/>
</dbReference>
<feature type="binding site" evidence="13">
    <location>
        <position position="179"/>
    </location>
    <ligand>
        <name>ATP</name>
        <dbReference type="ChEBI" id="CHEBI:30616"/>
    </ligand>
</feature>
<feature type="binding site" evidence="13">
    <location>
        <position position="47"/>
    </location>
    <ligand>
        <name>substrate</name>
    </ligand>
</feature>
<feature type="domain" description="ACT" evidence="16">
    <location>
        <begin position="344"/>
        <end position="405"/>
    </location>
</feature>
<keyword evidence="9 14" id="KW-0418">Kinase</keyword>
<comment type="pathway">
    <text evidence="2 15">Amino-acid biosynthesis; L-methionine biosynthesis via de novo pathway; L-homoserine from L-aspartate: step 1/3.</text>
</comment>
<evidence type="ECO:0000256" key="2">
    <source>
        <dbReference type="ARBA" id="ARBA00004986"/>
    </source>
</evidence>
<evidence type="ECO:0000256" key="15">
    <source>
        <dbReference type="RuleBase" id="RU004249"/>
    </source>
</evidence>
<dbReference type="NCBIfam" id="TIGR00656">
    <property type="entry name" value="asp_kin_monofn"/>
    <property type="match status" value="1"/>
</dbReference>
<gene>
    <name evidence="17" type="ORF">K0B96_08040</name>
</gene>
<dbReference type="GO" id="GO:0005829">
    <property type="term" value="C:cytosol"/>
    <property type="evidence" value="ECO:0007669"/>
    <property type="project" value="TreeGrafter"/>
</dbReference>
<organism evidence="17 18">
    <name type="scientific">Horticoccus luteus</name>
    <dbReference type="NCBI Taxonomy" id="2862869"/>
    <lineage>
        <taxon>Bacteria</taxon>
        <taxon>Pseudomonadati</taxon>
        <taxon>Verrucomicrobiota</taxon>
        <taxon>Opitutia</taxon>
        <taxon>Opitutales</taxon>
        <taxon>Opitutaceae</taxon>
        <taxon>Horticoccus</taxon>
    </lineage>
</organism>
<dbReference type="InterPro" id="IPR001341">
    <property type="entry name" value="Asp_kinase"/>
</dbReference>
<keyword evidence="6 14" id="KW-0808">Transferase</keyword>
<dbReference type="InterPro" id="IPR002912">
    <property type="entry name" value="ACT_dom"/>
</dbReference>
<dbReference type="EC" id="2.7.2.4" evidence="14"/>
<feature type="binding site" evidence="13">
    <location>
        <position position="74"/>
    </location>
    <ligand>
        <name>substrate</name>
    </ligand>
</feature>
<evidence type="ECO:0000256" key="7">
    <source>
        <dbReference type="ARBA" id="ARBA00022737"/>
    </source>
</evidence>
<dbReference type="RefSeq" id="WP_220165890.1">
    <property type="nucleotide sequence ID" value="NZ_CP080507.1"/>
</dbReference>
<keyword evidence="11" id="KW-0457">Lysine biosynthesis</keyword>
<proteinExistence type="inferred from homology"/>
<dbReference type="UniPathway" id="UPA00034">
    <property type="reaction ID" value="UER00015"/>
</dbReference>
<evidence type="ECO:0000256" key="11">
    <source>
        <dbReference type="ARBA" id="ARBA00023154"/>
    </source>
</evidence>
<dbReference type="CDD" id="cd04913">
    <property type="entry name" value="ACT_AKii-LysC-BS-like_1"/>
    <property type="match status" value="1"/>
</dbReference>
<dbReference type="UniPathway" id="UPA00050">
    <property type="reaction ID" value="UER00461"/>
</dbReference>
<evidence type="ECO:0000256" key="12">
    <source>
        <dbReference type="ARBA" id="ARBA00047872"/>
    </source>
</evidence>
<dbReference type="SUPFAM" id="SSF55021">
    <property type="entry name" value="ACT-like"/>
    <property type="match status" value="2"/>
</dbReference>
<evidence type="ECO:0000256" key="6">
    <source>
        <dbReference type="ARBA" id="ARBA00022679"/>
    </source>
</evidence>
<evidence type="ECO:0000256" key="4">
    <source>
        <dbReference type="ARBA" id="ARBA00010122"/>
    </source>
</evidence>
<evidence type="ECO:0000256" key="10">
    <source>
        <dbReference type="ARBA" id="ARBA00022840"/>
    </source>
</evidence>
<dbReference type="InterPro" id="IPR041740">
    <property type="entry name" value="AKii-LysC-BS"/>
</dbReference>
<dbReference type="AlphaFoldDB" id="A0A8F9XIM0"/>
<evidence type="ECO:0000313" key="17">
    <source>
        <dbReference type="EMBL" id="QYM80545.1"/>
    </source>
</evidence>
<comment type="pathway">
    <text evidence="1 15">Amino-acid biosynthesis; L-lysine biosynthesis via DAP pathway; (S)-tetrahydrodipicolinate from L-aspartate: step 1/4.</text>
</comment>
<dbReference type="PANTHER" id="PTHR21499">
    <property type="entry name" value="ASPARTATE KINASE"/>
    <property type="match status" value="1"/>
</dbReference>
<dbReference type="InterPro" id="IPR001048">
    <property type="entry name" value="Asp/Glu/Uridylate_kinase"/>
</dbReference>
<dbReference type="PROSITE" id="PS00324">
    <property type="entry name" value="ASPARTOKINASE"/>
    <property type="match status" value="1"/>
</dbReference>